<reference evidence="2" key="1">
    <citation type="journal article" date="2014" name="Front. Microbiol.">
        <title>High frequency of phylogenetically diverse reductive dehalogenase-homologous genes in deep subseafloor sedimentary metagenomes.</title>
        <authorList>
            <person name="Kawai M."/>
            <person name="Futagami T."/>
            <person name="Toyoda A."/>
            <person name="Takaki Y."/>
            <person name="Nishi S."/>
            <person name="Hori S."/>
            <person name="Arai W."/>
            <person name="Tsubouchi T."/>
            <person name="Morono Y."/>
            <person name="Uchiyama I."/>
            <person name="Ito T."/>
            <person name="Fujiyama A."/>
            <person name="Inagaki F."/>
            <person name="Takami H."/>
        </authorList>
    </citation>
    <scope>NUCLEOTIDE SEQUENCE</scope>
    <source>
        <strain evidence="2">Expedition CK06-06</strain>
    </source>
</reference>
<organism evidence="2">
    <name type="scientific">marine sediment metagenome</name>
    <dbReference type="NCBI Taxonomy" id="412755"/>
    <lineage>
        <taxon>unclassified sequences</taxon>
        <taxon>metagenomes</taxon>
        <taxon>ecological metagenomes</taxon>
    </lineage>
</organism>
<feature type="non-terminal residue" evidence="2">
    <location>
        <position position="1"/>
    </location>
</feature>
<comment type="caution">
    <text evidence="2">The sequence shown here is derived from an EMBL/GenBank/DDBJ whole genome shotgun (WGS) entry which is preliminary data.</text>
</comment>
<name>X0XY07_9ZZZZ</name>
<protein>
    <submittedName>
        <fullName evidence="2">Uncharacterized protein</fullName>
    </submittedName>
</protein>
<accession>X0XY07</accession>
<evidence type="ECO:0000313" key="2">
    <source>
        <dbReference type="EMBL" id="GAG40067.1"/>
    </source>
</evidence>
<dbReference type="EMBL" id="BARS01040853">
    <property type="protein sequence ID" value="GAG40067.1"/>
    <property type="molecule type" value="Genomic_DNA"/>
</dbReference>
<dbReference type="AlphaFoldDB" id="X0XY07"/>
<evidence type="ECO:0000256" key="1">
    <source>
        <dbReference type="SAM" id="Coils"/>
    </source>
</evidence>
<proteinExistence type="predicted"/>
<keyword evidence="1" id="KW-0175">Coiled coil</keyword>
<gene>
    <name evidence="2" type="ORF">S01H1_62221</name>
</gene>
<feature type="coiled-coil region" evidence="1">
    <location>
        <begin position="79"/>
        <end position="106"/>
    </location>
</feature>
<sequence>DQPSTSKHAEPKPPEWLVRHCEVGSAIAALPGEEKPKPRGQRGAVVARWDAQVQLEECERAIRIICTRELQDRRARRDISEWVELGTEAEDKAQEAERELARHERSRWYRDGMDVLLVALG</sequence>